<protein>
    <submittedName>
        <fullName evidence="3">Beta-lactamase domain protein</fullName>
    </submittedName>
</protein>
<dbReference type="RefSeq" id="WP_036938996.1">
    <property type="nucleotide sequence ID" value="NZ_JQKC01000008.1"/>
</dbReference>
<dbReference type="InterPro" id="IPR050855">
    <property type="entry name" value="NDM-1-like"/>
</dbReference>
<dbReference type="Pfam" id="PF00753">
    <property type="entry name" value="Lactamase_B"/>
    <property type="match status" value="1"/>
</dbReference>
<reference evidence="4" key="1">
    <citation type="submission" date="2015-07" db="EMBL/GenBank/DDBJ databases">
        <title>Near-Complete Genome Sequence of the Cellulolytic Bacterium Bacteroides (Pseudobacteroides) cellulosolvens ATCC 35603.</title>
        <authorList>
            <person name="Dassa B."/>
            <person name="Utturkar S.M."/>
            <person name="Klingeman D.M."/>
            <person name="Hurt R.A."/>
            <person name="Keller M."/>
            <person name="Xu J."/>
            <person name="Reddy Y.H.K."/>
            <person name="Borovok I."/>
            <person name="Grinberg I.R."/>
            <person name="Lamed R."/>
            <person name="Zhivin O."/>
            <person name="Bayer E.A."/>
            <person name="Brown S.D."/>
        </authorList>
    </citation>
    <scope>NUCLEOTIDE SEQUENCE [LARGE SCALE GENOMIC DNA]</scope>
    <source>
        <strain evidence="4">DSM 2933</strain>
    </source>
</reference>
<feature type="coiled-coil region" evidence="1">
    <location>
        <begin position="36"/>
        <end position="63"/>
    </location>
</feature>
<dbReference type="CDD" id="cd07721">
    <property type="entry name" value="yflN-like_MBL-fold"/>
    <property type="match status" value="1"/>
</dbReference>
<dbReference type="InterPro" id="IPR036866">
    <property type="entry name" value="RibonucZ/Hydroxyglut_hydro"/>
</dbReference>
<evidence type="ECO:0000259" key="2">
    <source>
        <dbReference type="SMART" id="SM00849"/>
    </source>
</evidence>
<dbReference type="PANTHER" id="PTHR42951">
    <property type="entry name" value="METALLO-BETA-LACTAMASE DOMAIN-CONTAINING"/>
    <property type="match status" value="1"/>
</dbReference>
<dbReference type="EMBL" id="LGTC01000001">
    <property type="protein sequence ID" value="KNY27961.1"/>
    <property type="molecule type" value="Genomic_DNA"/>
</dbReference>
<dbReference type="Gene3D" id="3.60.15.10">
    <property type="entry name" value="Ribonuclease Z/Hydroxyacylglutathione hydrolase-like"/>
    <property type="match status" value="1"/>
</dbReference>
<gene>
    <name evidence="3" type="ORF">Bccel_3232</name>
</gene>
<dbReference type="eggNOG" id="COG0491">
    <property type="taxonomic scope" value="Bacteria"/>
</dbReference>
<dbReference type="PANTHER" id="PTHR42951:SF17">
    <property type="entry name" value="METALLO-BETA-LACTAMASE DOMAIN-CONTAINING PROTEIN"/>
    <property type="match status" value="1"/>
</dbReference>
<evidence type="ECO:0000313" key="4">
    <source>
        <dbReference type="Proteomes" id="UP000036923"/>
    </source>
</evidence>
<dbReference type="SMART" id="SM00849">
    <property type="entry name" value="Lactamase_B"/>
    <property type="match status" value="1"/>
</dbReference>
<comment type="caution">
    <text evidence="3">The sequence shown here is derived from an EMBL/GenBank/DDBJ whole genome shotgun (WGS) entry which is preliminary data.</text>
</comment>
<accession>A0A0L6JQ43</accession>
<organism evidence="3 4">
    <name type="scientific">Pseudobacteroides cellulosolvens ATCC 35603 = DSM 2933</name>
    <dbReference type="NCBI Taxonomy" id="398512"/>
    <lineage>
        <taxon>Bacteria</taxon>
        <taxon>Bacillati</taxon>
        <taxon>Bacillota</taxon>
        <taxon>Clostridia</taxon>
        <taxon>Eubacteriales</taxon>
        <taxon>Oscillospiraceae</taxon>
        <taxon>Pseudobacteroides</taxon>
    </lineage>
</organism>
<name>A0A0L6JQ43_9FIRM</name>
<sequence length="235" mass="26607">MNQEIISINLGAVNCYLAKQGNSFILFDTGGYITFDKEINNRLEMLEKELDKAGCNSQNLRLIVLTHGDYDHSANAAYIKEKYKTKIAMHKGDLNLVQKPILEDVMKSFCFRSLFLKVLFRIMKKKLERINIKILGNFRGFKPDILLNDGDTLNQYGLDAKIIHIPGHTPGSIAILTENGQLIAGDTFTNTKRPKVAPNALDFHAMDKSIELLCKLDIKTIYPGHGNPFKMNEYK</sequence>
<proteinExistence type="predicted"/>
<evidence type="ECO:0000313" key="3">
    <source>
        <dbReference type="EMBL" id="KNY27961.1"/>
    </source>
</evidence>
<dbReference type="SUPFAM" id="SSF56281">
    <property type="entry name" value="Metallo-hydrolase/oxidoreductase"/>
    <property type="match status" value="1"/>
</dbReference>
<evidence type="ECO:0000256" key="1">
    <source>
        <dbReference type="SAM" id="Coils"/>
    </source>
</evidence>
<dbReference type="InterPro" id="IPR001279">
    <property type="entry name" value="Metallo-B-lactamas"/>
</dbReference>
<keyword evidence="4" id="KW-1185">Reference proteome</keyword>
<dbReference type="AlphaFoldDB" id="A0A0L6JQ43"/>
<dbReference type="Proteomes" id="UP000036923">
    <property type="component" value="Unassembled WGS sequence"/>
</dbReference>
<dbReference type="OrthoDB" id="9802248at2"/>
<feature type="domain" description="Metallo-beta-lactamase" evidence="2">
    <location>
        <begin position="12"/>
        <end position="225"/>
    </location>
</feature>
<dbReference type="STRING" id="398512.Bccel_3232"/>
<keyword evidence="1" id="KW-0175">Coiled coil</keyword>